<reference evidence="8 9" key="1">
    <citation type="submission" date="2016-01" db="EMBL/GenBank/DDBJ databases">
        <title>Complete genome sequence of strain Lentibacillus amyloliquefaciens LAM0015T isolated from saline sediment.</title>
        <authorList>
            <person name="Wang J.-L."/>
            <person name="He M.-X."/>
        </authorList>
    </citation>
    <scope>NUCLEOTIDE SEQUENCE [LARGE SCALE GENOMIC DNA]</scope>
    <source>
        <strain evidence="8 9">LAM0015</strain>
    </source>
</reference>
<comment type="catalytic activity">
    <reaction evidence="4">
        <text>glycine + O2 + H2O = glyoxylate + H2O2 + NH4(+)</text>
        <dbReference type="Rhea" id="RHEA:11532"/>
        <dbReference type="ChEBI" id="CHEBI:15377"/>
        <dbReference type="ChEBI" id="CHEBI:15379"/>
        <dbReference type="ChEBI" id="CHEBI:16240"/>
        <dbReference type="ChEBI" id="CHEBI:28938"/>
        <dbReference type="ChEBI" id="CHEBI:36655"/>
        <dbReference type="ChEBI" id="CHEBI:57305"/>
        <dbReference type="EC" id="1.4.3.19"/>
    </reaction>
</comment>
<dbReference type="OrthoDB" id="9794226at2"/>
<evidence type="ECO:0000256" key="2">
    <source>
        <dbReference type="ARBA" id="ARBA00022977"/>
    </source>
</evidence>
<sequence>MYDVIIVGGGVIGSSIAFQLSKRHYHVLIIEKDAIGQKTSRAAAGMLGAQNEVGTDNPLSLLGRQSRAMFPLLAQELKSLSGIDIELIQSGIIRLARTEGESKQLKQTAERQQNSGEDAKWLSREQLNEKEPKLSADSVAGALYIPNDGQVNAPLLTKALAHSAVKLGAEILENTEVQDFLTENSRITGVKTTTRTILAKTVITAGGVWSRELLKKTDLLLDLYPVKGECFSVYHDDHLMTSSIFSPGCYVVPKSGGRFIIGATQKPNSLDESVRLDGLHSLMKRAIGLIPELRNAKWEKAWTGHRPQTKTGLPYMGEHPEINGLWVAAGHFRNGILLAPITGSLMADYIEGKPVNDTFRLQQLSHKEVNL</sequence>
<dbReference type="Gene3D" id="3.50.50.60">
    <property type="entry name" value="FAD/NAD(P)-binding domain"/>
    <property type="match status" value="1"/>
</dbReference>
<dbReference type="GO" id="GO:0050660">
    <property type="term" value="F:flavin adenine dinucleotide binding"/>
    <property type="evidence" value="ECO:0007669"/>
    <property type="project" value="InterPro"/>
</dbReference>
<feature type="domain" description="FAD dependent oxidoreductase" evidence="7">
    <location>
        <begin position="3"/>
        <end position="348"/>
    </location>
</feature>
<dbReference type="GO" id="GO:0009229">
    <property type="term" value="P:thiamine diphosphate biosynthetic process"/>
    <property type="evidence" value="ECO:0007669"/>
    <property type="project" value="UniProtKB-UniPathway"/>
</dbReference>
<dbReference type="STRING" id="1472767.AOX59_02235"/>
<protein>
    <recommendedName>
        <fullName evidence="5">glycine oxidase</fullName>
        <ecNumber evidence="5">1.4.3.19</ecNumber>
    </recommendedName>
</protein>
<dbReference type="InterPro" id="IPR012727">
    <property type="entry name" value="Gly_oxidase_ThiO"/>
</dbReference>
<feature type="region of interest" description="Disordered" evidence="6">
    <location>
        <begin position="104"/>
        <end position="123"/>
    </location>
</feature>
<gene>
    <name evidence="8" type="ORF">AOX59_02235</name>
</gene>
<dbReference type="PANTHER" id="PTHR13847">
    <property type="entry name" value="SARCOSINE DEHYDROGENASE-RELATED"/>
    <property type="match status" value="1"/>
</dbReference>
<dbReference type="GO" id="GO:0009228">
    <property type="term" value="P:thiamine biosynthetic process"/>
    <property type="evidence" value="ECO:0007669"/>
    <property type="project" value="UniProtKB-KW"/>
</dbReference>
<proteinExistence type="predicted"/>
<name>A0A0U4F465_9BACI</name>
<evidence type="ECO:0000259" key="7">
    <source>
        <dbReference type="Pfam" id="PF01266"/>
    </source>
</evidence>
<dbReference type="UniPathway" id="UPA00060"/>
<dbReference type="GO" id="GO:0005737">
    <property type="term" value="C:cytoplasm"/>
    <property type="evidence" value="ECO:0007669"/>
    <property type="project" value="TreeGrafter"/>
</dbReference>
<keyword evidence="2" id="KW-0784">Thiamine biosynthesis</keyword>
<dbReference type="EC" id="1.4.3.19" evidence="5"/>
<keyword evidence="3" id="KW-0560">Oxidoreductase</keyword>
<dbReference type="SUPFAM" id="SSF54373">
    <property type="entry name" value="FAD-linked reductases, C-terminal domain"/>
    <property type="match status" value="1"/>
</dbReference>
<accession>A0A0U4F465</accession>
<evidence type="ECO:0000256" key="3">
    <source>
        <dbReference type="ARBA" id="ARBA00023002"/>
    </source>
</evidence>
<dbReference type="EMBL" id="CP013862">
    <property type="protein sequence ID" value="ALX47523.1"/>
    <property type="molecule type" value="Genomic_DNA"/>
</dbReference>
<evidence type="ECO:0000256" key="5">
    <source>
        <dbReference type="ARBA" id="ARBA00050018"/>
    </source>
</evidence>
<evidence type="ECO:0000256" key="6">
    <source>
        <dbReference type="SAM" id="MobiDB-lite"/>
    </source>
</evidence>
<dbReference type="NCBIfam" id="TIGR02352">
    <property type="entry name" value="thiamin_ThiO"/>
    <property type="match status" value="1"/>
</dbReference>
<dbReference type="InterPro" id="IPR006076">
    <property type="entry name" value="FAD-dep_OxRdtase"/>
</dbReference>
<dbReference type="Pfam" id="PF01266">
    <property type="entry name" value="DAO"/>
    <property type="match status" value="1"/>
</dbReference>
<dbReference type="PANTHER" id="PTHR13847:SF289">
    <property type="entry name" value="GLYCINE OXIDASE"/>
    <property type="match status" value="1"/>
</dbReference>
<dbReference type="GO" id="GO:0043799">
    <property type="term" value="F:glycine oxidase activity"/>
    <property type="evidence" value="ECO:0007669"/>
    <property type="project" value="UniProtKB-EC"/>
</dbReference>
<dbReference type="AlphaFoldDB" id="A0A0U4F465"/>
<comment type="pathway">
    <text evidence="1">Cofactor biosynthesis; thiamine diphosphate biosynthesis.</text>
</comment>
<dbReference type="KEGG" id="lao:AOX59_02235"/>
<evidence type="ECO:0000313" key="8">
    <source>
        <dbReference type="EMBL" id="ALX47523.1"/>
    </source>
</evidence>
<evidence type="ECO:0000256" key="4">
    <source>
        <dbReference type="ARBA" id="ARBA00049872"/>
    </source>
</evidence>
<dbReference type="RefSeq" id="WP_068441236.1">
    <property type="nucleotide sequence ID" value="NZ_CP013862.1"/>
</dbReference>
<evidence type="ECO:0000313" key="9">
    <source>
        <dbReference type="Proteomes" id="UP000050331"/>
    </source>
</evidence>
<keyword evidence="9" id="KW-1185">Reference proteome</keyword>
<feature type="compositionally biased region" description="Polar residues" evidence="6">
    <location>
        <begin position="105"/>
        <end position="116"/>
    </location>
</feature>
<dbReference type="Gene3D" id="3.30.9.10">
    <property type="entry name" value="D-Amino Acid Oxidase, subunit A, domain 2"/>
    <property type="match status" value="1"/>
</dbReference>
<dbReference type="InterPro" id="IPR036188">
    <property type="entry name" value="FAD/NAD-bd_sf"/>
</dbReference>
<dbReference type="Proteomes" id="UP000050331">
    <property type="component" value="Chromosome"/>
</dbReference>
<dbReference type="SUPFAM" id="SSF51905">
    <property type="entry name" value="FAD/NAD(P)-binding domain"/>
    <property type="match status" value="1"/>
</dbReference>
<evidence type="ECO:0000256" key="1">
    <source>
        <dbReference type="ARBA" id="ARBA00004948"/>
    </source>
</evidence>
<organism evidence="8 9">
    <name type="scientific">Lentibacillus amyloliquefaciens</name>
    <dbReference type="NCBI Taxonomy" id="1472767"/>
    <lineage>
        <taxon>Bacteria</taxon>
        <taxon>Bacillati</taxon>
        <taxon>Bacillota</taxon>
        <taxon>Bacilli</taxon>
        <taxon>Bacillales</taxon>
        <taxon>Bacillaceae</taxon>
        <taxon>Lentibacillus</taxon>
    </lineage>
</organism>